<dbReference type="Proteomes" id="UP001152485">
    <property type="component" value="Unassembled WGS sequence"/>
</dbReference>
<gene>
    <name evidence="2" type="ORF">PSECIP111854_01640</name>
    <name evidence="1" type="ORF">PSECIP111951_00910</name>
</gene>
<accession>A0A9W4QW32</accession>
<reference evidence="2 4" key="1">
    <citation type="submission" date="2022-07" db="EMBL/GenBank/DDBJ databases">
        <authorList>
            <person name="Criscuolo A."/>
        </authorList>
    </citation>
    <scope>NUCLEOTIDE SEQUENCE</scope>
    <source>
        <strain evidence="4">CIP 111951</strain>
        <strain evidence="2">CIP111854</strain>
        <strain evidence="1">CIP111951</strain>
    </source>
</reference>
<evidence type="ECO:0000313" key="1">
    <source>
        <dbReference type="EMBL" id="CAH9053868.1"/>
    </source>
</evidence>
<dbReference type="AlphaFoldDB" id="A0A9W4QW32"/>
<protein>
    <submittedName>
        <fullName evidence="2">Uncharacterized protein</fullName>
    </submittedName>
</protein>
<dbReference type="EMBL" id="CAMAPD010000003">
    <property type="protein sequence ID" value="CAH9053868.1"/>
    <property type="molecule type" value="Genomic_DNA"/>
</dbReference>
<dbReference type="Proteomes" id="UP001152467">
    <property type="component" value="Unassembled WGS sequence"/>
</dbReference>
<comment type="caution">
    <text evidence="2">The sequence shown here is derived from an EMBL/GenBank/DDBJ whole genome shotgun (WGS) entry which is preliminary data.</text>
</comment>
<sequence length="166" mass="18600">MNNFVNVIQKLEELSARDSNQTQNINQLNSAIYKVRTDMKHHLDTQSTDLHRIEDIANVLGYKGRVQAKLSNFTPDTEDNTIMTLSNHSITDVVVDDRILIQEGEQQGIYQVKDQAGTLVIEQGDLKLISEDAVVVVKRFDGAGIVIEHIICQLSGGVWNERTLLA</sequence>
<name>A0A9W4QW32_9GAMM</name>
<keyword evidence="3" id="KW-1185">Reference proteome</keyword>
<evidence type="ECO:0000313" key="4">
    <source>
        <dbReference type="Proteomes" id="UP001152485"/>
    </source>
</evidence>
<proteinExistence type="predicted"/>
<organism evidence="2 3">
    <name type="scientific">Pseudoalteromonas holothuriae</name>
    <dbReference type="NCBI Taxonomy" id="2963714"/>
    <lineage>
        <taxon>Bacteria</taxon>
        <taxon>Pseudomonadati</taxon>
        <taxon>Pseudomonadota</taxon>
        <taxon>Gammaproteobacteria</taxon>
        <taxon>Alteromonadales</taxon>
        <taxon>Pseudoalteromonadaceae</taxon>
        <taxon>Pseudoalteromonas</taxon>
    </lineage>
</organism>
<dbReference type="EMBL" id="CAMAPC010000005">
    <property type="protein sequence ID" value="CAH9055745.1"/>
    <property type="molecule type" value="Genomic_DNA"/>
</dbReference>
<evidence type="ECO:0000313" key="3">
    <source>
        <dbReference type="Proteomes" id="UP001152467"/>
    </source>
</evidence>
<dbReference type="RefSeq" id="WP_261592095.1">
    <property type="nucleotide sequence ID" value="NZ_CAMAPC010000005.1"/>
</dbReference>
<evidence type="ECO:0000313" key="2">
    <source>
        <dbReference type="EMBL" id="CAH9055745.1"/>
    </source>
</evidence>